<keyword evidence="4" id="KW-1185">Reference proteome</keyword>
<evidence type="ECO:0000259" key="1">
    <source>
        <dbReference type="Pfam" id="PF13452"/>
    </source>
</evidence>
<organism evidence="2 5">
    <name type="scientific">Saccharopolyspora kobensis</name>
    <dbReference type="NCBI Taxonomy" id="146035"/>
    <lineage>
        <taxon>Bacteria</taxon>
        <taxon>Bacillati</taxon>
        <taxon>Actinomycetota</taxon>
        <taxon>Actinomycetes</taxon>
        <taxon>Pseudonocardiales</taxon>
        <taxon>Pseudonocardiaceae</taxon>
        <taxon>Saccharopolyspora</taxon>
    </lineage>
</organism>
<dbReference type="Proteomes" id="UP000199690">
    <property type="component" value="Unassembled WGS sequence"/>
</dbReference>
<dbReference type="PIRSF" id="PIRSF018072">
    <property type="entry name" value="UCP018072"/>
    <property type="match status" value="1"/>
</dbReference>
<evidence type="ECO:0000313" key="2">
    <source>
        <dbReference type="EMBL" id="SEG96636.1"/>
    </source>
</evidence>
<evidence type="ECO:0000313" key="3">
    <source>
        <dbReference type="EMBL" id="SFF05225.1"/>
    </source>
</evidence>
<evidence type="ECO:0000313" key="5">
    <source>
        <dbReference type="Proteomes" id="UP000236729"/>
    </source>
</evidence>
<gene>
    <name evidence="2" type="ORF">SAMN02982929_06504</name>
    <name evidence="3" type="ORF">SAMN05216506_11844</name>
</gene>
<dbReference type="EMBL" id="FOME01000018">
    <property type="protein sequence ID" value="SFF05225.1"/>
    <property type="molecule type" value="Genomic_DNA"/>
</dbReference>
<reference evidence="4 5" key="1">
    <citation type="submission" date="2016-10" db="EMBL/GenBank/DDBJ databases">
        <authorList>
            <person name="Varghese N."/>
            <person name="Submissions S."/>
        </authorList>
    </citation>
    <scope>NUCLEOTIDE SEQUENCE [LARGE SCALE GENOMIC DNA]</scope>
    <source>
        <strain evidence="5">ATCC 20501</strain>
        <strain evidence="3 4">CGMCC 4.3529</strain>
    </source>
</reference>
<dbReference type="Proteomes" id="UP000236729">
    <property type="component" value="Unassembled WGS sequence"/>
</dbReference>
<proteinExistence type="predicted"/>
<reference evidence="2" key="2">
    <citation type="submission" date="2016-10" db="EMBL/GenBank/DDBJ databases">
        <authorList>
            <person name="de Groot N.N."/>
        </authorList>
    </citation>
    <scope>NUCLEOTIDE SEQUENCE [LARGE SCALE GENOMIC DNA]</scope>
    <source>
        <strain evidence="2">ATCC 20501</strain>
    </source>
</reference>
<accession>A0A1I2FIZ3</accession>
<name>A0A1H6EI56_9PSEU</name>
<dbReference type="EMBL" id="FNVB01000012">
    <property type="protein sequence ID" value="SEG96636.1"/>
    <property type="molecule type" value="Genomic_DNA"/>
</dbReference>
<dbReference type="SMR" id="A0A1H6EI56"/>
<dbReference type="InterPro" id="IPR039569">
    <property type="entry name" value="FAS1-like_DH_region"/>
</dbReference>
<dbReference type="InterPro" id="IPR016709">
    <property type="entry name" value="HadA-like"/>
</dbReference>
<sequence length="154" mass="16431">MAINREFVGHEFSAGAAYEVTRGKIREFAEAIGDPHPAYRSVEAARELGHPDVIAPPTFGIVAAGAAAESNPIRRPEFGLNMRLVVHGEQHFRYERPIRAGDVLTATGRIAEIRDAGSNELVRVETEIRDAGGDLVCTAVNVIVSRGTAAGAGE</sequence>
<dbReference type="CDD" id="cd03441">
    <property type="entry name" value="R_hydratase_like"/>
    <property type="match status" value="1"/>
</dbReference>
<accession>A0A1H6EI56</accession>
<dbReference type="RefSeq" id="WP_093358008.1">
    <property type="nucleotide sequence ID" value="NZ_FNVB01000012.1"/>
</dbReference>
<dbReference type="AlphaFoldDB" id="A0A1H6EI56"/>
<dbReference type="Pfam" id="PF13452">
    <property type="entry name" value="FAS1_DH_region"/>
    <property type="match status" value="1"/>
</dbReference>
<evidence type="ECO:0000313" key="4">
    <source>
        <dbReference type="Proteomes" id="UP000199690"/>
    </source>
</evidence>
<protein>
    <submittedName>
        <fullName evidence="2">Acyl dehydratase</fullName>
    </submittedName>
</protein>
<dbReference type="Gene3D" id="3.10.129.10">
    <property type="entry name" value="Hotdog Thioesterase"/>
    <property type="match status" value="1"/>
</dbReference>
<dbReference type="SUPFAM" id="SSF54637">
    <property type="entry name" value="Thioesterase/thiol ester dehydrase-isomerase"/>
    <property type="match status" value="1"/>
</dbReference>
<feature type="domain" description="FAS1-like dehydratase" evidence="1">
    <location>
        <begin position="7"/>
        <end position="138"/>
    </location>
</feature>
<dbReference type="InterPro" id="IPR029069">
    <property type="entry name" value="HotDog_dom_sf"/>
</dbReference>